<feature type="domain" description="Elongation factor G-binding protein C-terminal treble-clef zinc-finger" evidence="2">
    <location>
        <begin position="99"/>
        <end position="202"/>
    </location>
</feature>
<organism evidence="3 4">
    <name type="scientific">Jeotgalibacillus soli</name>
    <dbReference type="NCBI Taxonomy" id="889306"/>
    <lineage>
        <taxon>Bacteria</taxon>
        <taxon>Bacillati</taxon>
        <taxon>Bacillota</taxon>
        <taxon>Bacilli</taxon>
        <taxon>Bacillales</taxon>
        <taxon>Caryophanaceae</taxon>
        <taxon>Jeotgalibacillus</taxon>
    </lineage>
</organism>
<dbReference type="InterPro" id="IPR010841">
    <property type="entry name" value="EF-G-binding_N"/>
</dbReference>
<evidence type="ECO:0000259" key="2">
    <source>
        <dbReference type="Pfam" id="PF16571"/>
    </source>
</evidence>
<evidence type="ECO:0000313" key="3">
    <source>
        <dbReference type="EMBL" id="KIL52029.1"/>
    </source>
</evidence>
<dbReference type="EMBL" id="JXRP01000006">
    <property type="protein sequence ID" value="KIL52029.1"/>
    <property type="molecule type" value="Genomic_DNA"/>
</dbReference>
<dbReference type="PATRIC" id="fig|889306.3.peg.401"/>
<reference evidence="3 4" key="1">
    <citation type="submission" date="2015-01" db="EMBL/GenBank/DDBJ databases">
        <title>Genome sequencing of Jeotgalibacillus soli.</title>
        <authorList>
            <person name="Goh K.M."/>
            <person name="Chan K.-G."/>
            <person name="Yaakop A.S."/>
            <person name="Ee R."/>
            <person name="Gan H.M."/>
            <person name="Chan C.S."/>
        </authorList>
    </citation>
    <scope>NUCLEOTIDE SEQUENCE [LARGE SCALE GENOMIC DNA]</scope>
    <source>
        <strain evidence="3 4">P9</strain>
    </source>
</reference>
<feature type="domain" description="Elongation factor G-binding protein N-terminal" evidence="1">
    <location>
        <begin position="4"/>
        <end position="86"/>
    </location>
</feature>
<dbReference type="Proteomes" id="UP000031938">
    <property type="component" value="Unassembled WGS sequence"/>
</dbReference>
<dbReference type="Pfam" id="PF07299">
    <property type="entry name" value="EF-G-binding_N"/>
    <property type="match status" value="1"/>
</dbReference>
<name>A0A0C2SDL0_9BACL</name>
<dbReference type="Pfam" id="PF16571">
    <property type="entry name" value="FBP_C"/>
    <property type="match status" value="1"/>
</dbReference>
<dbReference type="STRING" id="889306.KP78_03990"/>
<dbReference type="CDD" id="cd16342">
    <property type="entry name" value="FusC_FusB"/>
    <property type="match status" value="1"/>
</dbReference>
<dbReference type="OrthoDB" id="1891078at2"/>
<dbReference type="RefSeq" id="WP_041085805.1">
    <property type="nucleotide sequence ID" value="NZ_JXRP01000006.1"/>
</dbReference>
<evidence type="ECO:0008006" key="5">
    <source>
        <dbReference type="Google" id="ProtNLM"/>
    </source>
</evidence>
<evidence type="ECO:0000313" key="4">
    <source>
        <dbReference type="Proteomes" id="UP000031938"/>
    </source>
</evidence>
<accession>A0A0C2SDL0</accession>
<dbReference type="InterPro" id="IPR032330">
    <property type="entry name" value="EF-G-binding_C"/>
</dbReference>
<dbReference type="InterPro" id="IPR038344">
    <property type="entry name" value="EF-G_N_sf"/>
</dbReference>
<proteinExistence type="predicted"/>
<protein>
    <recommendedName>
        <fullName evidence="5">Fibronectin-binding protein</fullName>
    </recommendedName>
</protein>
<dbReference type="AlphaFoldDB" id="A0A0C2SDL0"/>
<comment type="caution">
    <text evidence="3">The sequence shown here is derived from an EMBL/GenBank/DDBJ whole genome shotgun (WGS) entry which is preliminary data.</text>
</comment>
<sequence>MKPFIQNHQFNLIRREVTLLQKQVHGIVDRDVELAVRVGVEEKVKNSFNSLTEMQERQLAPIFSLKTEEERERYLQNLRPYRIAFPSITQTDLKQIFSKTKKLKLPSLKNTDFQSLTYLGWKDIGSSKQYLLYKLDGKLIGVEGRYVILTKKNICQVCHRFGDVALVTAQKKFKKLNENDKAFGKYMCYDSKDCNQFIQRLEPLESFLRQIVAPR</sequence>
<evidence type="ECO:0000259" key="1">
    <source>
        <dbReference type="Pfam" id="PF07299"/>
    </source>
</evidence>
<dbReference type="Gene3D" id="1.20.1280.250">
    <property type="match status" value="1"/>
</dbReference>
<gene>
    <name evidence="3" type="ORF">KP78_03990</name>
</gene>
<keyword evidence="4" id="KW-1185">Reference proteome</keyword>